<proteinExistence type="predicted"/>
<gene>
    <name evidence="2" type="ORF">VDLFYP95_01812</name>
</gene>
<dbReference type="GO" id="GO:0016779">
    <property type="term" value="F:nucleotidyltransferase activity"/>
    <property type="evidence" value="ECO:0007669"/>
    <property type="project" value="InterPro"/>
</dbReference>
<reference evidence="2" key="1">
    <citation type="submission" date="2019-11" db="EMBL/GenBank/DDBJ databases">
        <authorList>
            <person name="Feng L."/>
        </authorList>
    </citation>
    <scope>NUCLEOTIDE SEQUENCE</scope>
    <source>
        <strain evidence="2">VdisparLFYP95</strain>
    </source>
</reference>
<keyword evidence="1" id="KW-0051">Antiviral defense</keyword>
<accession>A0A6N3D386</accession>
<evidence type="ECO:0008006" key="3">
    <source>
        <dbReference type="Google" id="ProtNLM"/>
    </source>
</evidence>
<evidence type="ECO:0000256" key="1">
    <source>
        <dbReference type="ARBA" id="ARBA00023118"/>
    </source>
</evidence>
<protein>
    <recommendedName>
        <fullName evidence="3">Nucleotidyltransferase</fullName>
    </recommendedName>
</protein>
<evidence type="ECO:0000313" key="2">
    <source>
        <dbReference type="EMBL" id="VYU21788.1"/>
    </source>
</evidence>
<name>A0A6N3D386_9FIRM</name>
<dbReference type="SUPFAM" id="SSF81301">
    <property type="entry name" value="Nucleotidyltransferase"/>
    <property type="match status" value="1"/>
</dbReference>
<dbReference type="CDD" id="cd05400">
    <property type="entry name" value="NT_2-5OAS_ClassI-CCAase"/>
    <property type="match status" value="1"/>
</dbReference>
<dbReference type="RefSeq" id="WP_156719880.1">
    <property type="nucleotide sequence ID" value="NZ_CACRUF010000044.1"/>
</dbReference>
<dbReference type="InterPro" id="IPR043519">
    <property type="entry name" value="NT_sf"/>
</dbReference>
<dbReference type="AlphaFoldDB" id="A0A6N3D386"/>
<sequence>MKKEVSEILKNISDEISITAPMKKVVEDSYNAVGTYLGNNLKKDIHIFAQGSMALGTVIKPISDADEYDIDLVCLIKDGVNMTAAEIKNSIGNSLKESQRYYKQLQPEGKRCWTLDYTNFHMDILPAVPKEQNFDIECHSNIRLTHRISNCSYEDRYSDPLEYQRWFKRSMLKGFQGVSVSESRQAEIDGIPDDNMQSNLQSIIKLLKRHRDIFFENNNTEYKPISIIVTTLAAQGYKRCETLYDELMTVLQFIGSRIIEKPYIVENPIDSSENFAEKWNEDECYKNVFDEWTDSLISDFSQIETSIEGLDEVSTKLATMFGEAPVKRAIASFAENKRELREKGRLGVCSLSIGLSSGASVKGNVKNHTFYGGKDE</sequence>
<organism evidence="2">
    <name type="scientific">Veillonella dispar</name>
    <dbReference type="NCBI Taxonomy" id="39778"/>
    <lineage>
        <taxon>Bacteria</taxon>
        <taxon>Bacillati</taxon>
        <taxon>Bacillota</taxon>
        <taxon>Negativicutes</taxon>
        <taxon>Veillonellales</taxon>
        <taxon>Veillonellaceae</taxon>
        <taxon>Veillonella</taxon>
    </lineage>
</organism>
<dbReference type="GO" id="GO:0051607">
    <property type="term" value="P:defense response to virus"/>
    <property type="evidence" value="ECO:0007669"/>
    <property type="project" value="UniProtKB-KW"/>
</dbReference>
<dbReference type="EMBL" id="CACRUF010000044">
    <property type="protein sequence ID" value="VYU21788.1"/>
    <property type="molecule type" value="Genomic_DNA"/>
</dbReference>
<dbReference type="Pfam" id="PF18144">
    <property type="entry name" value="SMODS"/>
    <property type="match status" value="1"/>
</dbReference>
<dbReference type="InterPro" id="IPR006116">
    <property type="entry name" value="NT_2-5OAS_ClassI-CCAase"/>
</dbReference>
<dbReference type="Gene3D" id="3.30.460.10">
    <property type="entry name" value="Beta Polymerase, domain 2"/>
    <property type="match status" value="1"/>
</dbReference>